<reference evidence="3" key="1">
    <citation type="journal article" date="2023" name="bioRxiv">
        <title>Complete genome of the Medicago anthracnose fungus, Colletotrichum destructivum, reveals a mini-chromosome-like region within a core chromosome.</title>
        <authorList>
            <person name="Lapalu N."/>
            <person name="Simon A."/>
            <person name="Lu A."/>
            <person name="Plaumann P.-L."/>
            <person name="Amselem J."/>
            <person name="Pigne S."/>
            <person name="Auger A."/>
            <person name="Koch C."/>
            <person name="Dallery J.-F."/>
            <person name="O'Connell R.J."/>
        </authorList>
    </citation>
    <scope>NUCLEOTIDE SEQUENCE [LARGE SCALE GENOMIC DNA]</scope>
    <source>
        <strain evidence="3">CBS 520.97</strain>
    </source>
</reference>
<keyword evidence="3" id="KW-1185">Reference proteome</keyword>
<feature type="region of interest" description="Disordered" evidence="1">
    <location>
        <begin position="30"/>
        <end position="50"/>
    </location>
</feature>
<dbReference type="AlphaFoldDB" id="A0AAX4IZX6"/>
<protein>
    <submittedName>
        <fullName evidence="2">Uncharacterized protein</fullName>
    </submittedName>
</protein>
<dbReference type="GeneID" id="87950255"/>
<dbReference type="Proteomes" id="UP001322277">
    <property type="component" value="Chromosome 9"/>
</dbReference>
<evidence type="ECO:0000256" key="1">
    <source>
        <dbReference type="SAM" id="MobiDB-lite"/>
    </source>
</evidence>
<proteinExistence type="predicted"/>
<evidence type="ECO:0000313" key="3">
    <source>
        <dbReference type="Proteomes" id="UP001322277"/>
    </source>
</evidence>
<accession>A0AAX4IZX6</accession>
<evidence type="ECO:0000313" key="2">
    <source>
        <dbReference type="EMBL" id="WQF88741.1"/>
    </source>
</evidence>
<gene>
    <name evidence="2" type="ORF">CDEST_13755</name>
</gene>
<organism evidence="2 3">
    <name type="scientific">Colletotrichum destructivum</name>
    <dbReference type="NCBI Taxonomy" id="34406"/>
    <lineage>
        <taxon>Eukaryota</taxon>
        <taxon>Fungi</taxon>
        <taxon>Dikarya</taxon>
        <taxon>Ascomycota</taxon>
        <taxon>Pezizomycotina</taxon>
        <taxon>Sordariomycetes</taxon>
        <taxon>Hypocreomycetidae</taxon>
        <taxon>Glomerellales</taxon>
        <taxon>Glomerellaceae</taxon>
        <taxon>Colletotrichum</taxon>
        <taxon>Colletotrichum destructivum species complex</taxon>
    </lineage>
</organism>
<sequence length="150" mass="16502">MAGTHTYAWLRRFQQTMPGQGHKRWRTSAHLNSRHPAYKPETGSDSSPDCPMPSVQSCVVSSGTAPLRRLKMAPVAARVTCEAGLNWTMGGPRAVWVIERRMILQTDTVVCSCPATHPATPWFSVILNSLSSSSLSIRVLTLFLTDAHRA</sequence>
<dbReference type="RefSeq" id="XP_062785962.1">
    <property type="nucleotide sequence ID" value="XM_062929911.1"/>
</dbReference>
<dbReference type="KEGG" id="cdet:87950255"/>
<dbReference type="EMBL" id="CP137313">
    <property type="protein sequence ID" value="WQF88741.1"/>
    <property type="molecule type" value="Genomic_DNA"/>
</dbReference>
<name>A0AAX4IZX6_9PEZI</name>